<dbReference type="SUPFAM" id="SSF53955">
    <property type="entry name" value="Lysozyme-like"/>
    <property type="match status" value="1"/>
</dbReference>
<dbReference type="RefSeq" id="WP_171331768.1">
    <property type="nucleotide sequence ID" value="NZ_WVRA01000011.1"/>
</dbReference>
<dbReference type="InterPro" id="IPR031304">
    <property type="entry name" value="SLT_2"/>
</dbReference>
<proteinExistence type="predicted"/>
<dbReference type="InterPro" id="IPR023346">
    <property type="entry name" value="Lysozyme-like_dom_sf"/>
</dbReference>
<dbReference type="Pfam" id="PF01471">
    <property type="entry name" value="PG_binding_1"/>
    <property type="match status" value="1"/>
</dbReference>
<dbReference type="AlphaFoldDB" id="A0AA90Z0G7"/>
<gene>
    <name evidence="4" type="ORF">GS634_21070</name>
</gene>
<evidence type="ECO:0000256" key="1">
    <source>
        <dbReference type="SAM" id="SignalP"/>
    </source>
</evidence>
<name>A0AA90Z0G7_9RHOB</name>
<dbReference type="Gene3D" id="1.10.101.10">
    <property type="entry name" value="PGBD-like superfamily/PGBD"/>
    <property type="match status" value="1"/>
</dbReference>
<dbReference type="GO" id="GO:0008933">
    <property type="term" value="F:peptidoglycan lytic transglycosylase activity"/>
    <property type="evidence" value="ECO:0007669"/>
    <property type="project" value="TreeGrafter"/>
</dbReference>
<keyword evidence="1" id="KW-0732">Signal</keyword>
<dbReference type="PANTHER" id="PTHR30163:SF8">
    <property type="entry name" value="LYTIC MUREIN TRANSGLYCOSYLASE"/>
    <property type="match status" value="1"/>
</dbReference>
<dbReference type="EMBL" id="WVRA01000011">
    <property type="protein sequence ID" value="NOE20628.1"/>
    <property type="molecule type" value="Genomic_DNA"/>
</dbReference>
<evidence type="ECO:0000259" key="2">
    <source>
        <dbReference type="Pfam" id="PF01471"/>
    </source>
</evidence>
<dbReference type="GO" id="GO:0009253">
    <property type="term" value="P:peptidoglycan catabolic process"/>
    <property type="evidence" value="ECO:0007669"/>
    <property type="project" value="TreeGrafter"/>
</dbReference>
<dbReference type="SUPFAM" id="SSF47090">
    <property type="entry name" value="PGBD-like"/>
    <property type="match status" value="1"/>
</dbReference>
<sequence length="438" mass="47872">MQKCVGGVMTVALWASMVQADISENTTWPDSAVSGKTIQLASADVAVSIRPVPRPAVEALRVSAAVTARFQAWLGAFQERAKQQGISERTLNRVFPDMIFDEDILKKDRNQAEFSKPIWEYLDSAVSDTRVSNGRDAMQRYRQVLQQIEAEYGVEKEVVTAIWGLETSFGSYRGSNRTLSSLATLAFDARRAQFFETQLIAALRIVQAGDVSAKNMLGSWAGAMGHTQFMPTSYLDHAVDFDGDGRRDIWSDDPTDALASAASYLARHGWKKGQPWGVEVRLPEGFDYATAKRDFTLLPSEWAARGVMGRDGKPVPDHGQAAILLPAGGQGVALMIFDNFSVIEAYNGADAYVIGIGHLSDRLAGGAPFQSGWPRGERALSFTEKKELQTRLTNAGFDTKGIDGRTGPNTINAVRAYQLAQGLVPDGYPTATLLERLR</sequence>
<dbReference type="InterPro" id="IPR036366">
    <property type="entry name" value="PGBDSf"/>
</dbReference>
<feature type="chain" id="PRO_5041666087" evidence="1">
    <location>
        <begin position="21"/>
        <end position="438"/>
    </location>
</feature>
<dbReference type="Pfam" id="PF13406">
    <property type="entry name" value="SLT_2"/>
    <property type="match status" value="1"/>
</dbReference>
<dbReference type="InterPro" id="IPR002477">
    <property type="entry name" value="Peptidoglycan-bd-like"/>
</dbReference>
<evidence type="ECO:0000313" key="4">
    <source>
        <dbReference type="EMBL" id="NOE20628.1"/>
    </source>
</evidence>
<feature type="signal peptide" evidence="1">
    <location>
        <begin position="1"/>
        <end position="20"/>
    </location>
</feature>
<reference evidence="4" key="1">
    <citation type="submission" date="2019-12" db="EMBL/GenBank/DDBJ databases">
        <title>Ruegeria JWLKs population differentiation of coral mucus and skeleton niches.</title>
        <authorList>
            <person name="Luo D."/>
        </authorList>
    </citation>
    <scope>NUCLEOTIDE SEQUENCE</scope>
    <source>
        <strain evidence="4">HKCCD6181</strain>
    </source>
</reference>
<dbReference type="InterPro" id="IPR036365">
    <property type="entry name" value="PGBD-like_sf"/>
</dbReference>
<dbReference type="Gene3D" id="1.10.530.10">
    <property type="match status" value="1"/>
</dbReference>
<accession>A0AA90Z0G7</accession>
<feature type="domain" description="Peptidoglycan binding-like" evidence="2">
    <location>
        <begin position="386"/>
        <end position="437"/>
    </location>
</feature>
<dbReference type="Gene3D" id="1.10.8.350">
    <property type="entry name" value="Bacterial muramidase"/>
    <property type="match status" value="1"/>
</dbReference>
<dbReference type="FunFam" id="1.10.8.350:FF:000001">
    <property type="entry name" value="Lytic murein transglycosylase B"/>
    <property type="match status" value="1"/>
</dbReference>
<dbReference type="PANTHER" id="PTHR30163">
    <property type="entry name" value="MEMBRANE-BOUND LYTIC MUREIN TRANSGLYCOSYLASE B"/>
    <property type="match status" value="1"/>
</dbReference>
<dbReference type="Proteomes" id="UP000597886">
    <property type="component" value="Unassembled WGS sequence"/>
</dbReference>
<evidence type="ECO:0000313" key="5">
    <source>
        <dbReference type="Proteomes" id="UP000597886"/>
    </source>
</evidence>
<dbReference type="InterPro" id="IPR011970">
    <property type="entry name" value="MltB_2"/>
</dbReference>
<evidence type="ECO:0000259" key="3">
    <source>
        <dbReference type="Pfam" id="PF13406"/>
    </source>
</evidence>
<dbReference type="InterPro" id="IPR043426">
    <property type="entry name" value="MltB-like"/>
</dbReference>
<feature type="domain" description="Transglycosylase SLT" evidence="3">
    <location>
        <begin position="70"/>
        <end position="361"/>
    </location>
</feature>
<organism evidence="4 5">
    <name type="scientific">Ruegeria atlantica</name>
    <dbReference type="NCBI Taxonomy" id="81569"/>
    <lineage>
        <taxon>Bacteria</taxon>
        <taxon>Pseudomonadati</taxon>
        <taxon>Pseudomonadota</taxon>
        <taxon>Alphaproteobacteria</taxon>
        <taxon>Rhodobacterales</taxon>
        <taxon>Roseobacteraceae</taxon>
        <taxon>Ruegeria</taxon>
    </lineage>
</organism>
<protein>
    <submittedName>
        <fullName evidence="4">Lytic murein transglycosylase</fullName>
    </submittedName>
</protein>
<dbReference type="NCBIfam" id="TIGR02283">
    <property type="entry name" value="MltB_2"/>
    <property type="match status" value="1"/>
</dbReference>
<comment type="caution">
    <text evidence="4">The sequence shown here is derived from an EMBL/GenBank/DDBJ whole genome shotgun (WGS) entry which is preliminary data.</text>
</comment>